<dbReference type="InterPro" id="IPR017970">
    <property type="entry name" value="Homeobox_CS"/>
</dbReference>
<comment type="function">
    <text evidence="10">Transcription factor.</text>
</comment>
<dbReference type="GO" id="GO:0045893">
    <property type="term" value="P:positive regulation of DNA-templated transcription"/>
    <property type="evidence" value="ECO:0007669"/>
    <property type="project" value="TreeGrafter"/>
</dbReference>
<evidence type="ECO:0000256" key="6">
    <source>
        <dbReference type="ARBA" id="ARBA00023242"/>
    </source>
</evidence>
<evidence type="ECO:0000259" key="13">
    <source>
        <dbReference type="PROSITE" id="PS50071"/>
    </source>
</evidence>
<dbReference type="Gene3D" id="1.10.10.60">
    <property type="entry name" value="Homeodomain-like"/>
    <property type="match status" value="1"/>
</dbReference>
<evidence type="ECO:0000256" key="9">
    <source>
        <dbReference type="RuleBase" id="RU000682"/>
    </source>
</evidence>
<evidence type="ECO:0000256" key="3">
    <source>
        <dbReference type="ARBA" id="ARBA00023125"/>
    </source>
</evidence>
<evidence type="ECO:0000256" key="8">
    <source>
        <dbReference type="PROSITE-ProRule" id="PRU00108"/>
    </source>
</evidence>
<keyword evidence="15" id="KW-1185">Reference proteome</keyword>
<dbReference type="PROSITE" id="PS00027">
    <property type="entry name" value="HOMEOBOX_1"/>
    <property type="match status" value="1"/>
</dbReference>
<evidence type="ECO:0000256" key="7">
    <source>
        <dbReference type="ARBA" id="ARBA00025748"/>
    </source>
</evidence>
<dbReference type="InterPro" id="IPR003106">
    <property type="entry name" value="Leu_zip_homeo"/>
</dbReference>
<dbReference type="CDD" id="cd00086">
    <property type="entry name" value="homeodomain"/>
    <property type="match status" value="1"/>
</dbReference>
<comment type="subcellular location">
    <subcellularLocation>
        <location evidence="1 8 9">Nucleus</location>
    </subcellularLocation>
</comment>
<accession>A0A7J7DRK1</accession>
<sequence>MAFSPAHHGFLFQSLEDNTDHHLPSPTSLPSCPPQLFHGGGGPLMMMKRSMSFSGIDRCDQEVLHNHNGDDELSDDGSQLLGEKKKRLNIEQVKALEKSFELGNKLEPERKVQLAKTLGLQPRQIAIWFQNRRARWKTKHLEKEYVLLKKQFDSLKADNDALQAQNKKLQAELLALKTGESTLEVNLKRENEGSWSNGSENSSPDNNTLDLTRTPQLTSKHLFPTSSIRPTSITQLLQDSSRSDLQIVEDDHQNFCNMLNAMDEQQQQGYWTWPNQQHQQYH</sequence>
<keyword evidence="5 10" id="KW-0804">Transcription</keyword>
<dbReference type="Proteomes" id="UP000593562">
    <property type="component" value="Unassembled WGS sequence"/>
</dbReference>
<dbReference type="InterPro" id="IPR009057">
    <property type="entry name" value="Homeodomain-like_sf"/>
</dbReference>
<dbReference type="PROSITE" id="PS50071">
    <property type="entry name" value="HOMEOBOX_2"/>
    <property type="match status" value="1"/>
</dbReference>
<keyword evidence="3 8" id="KW-0238">DNA-binding</keyword>
<comment type="similarity">
    <text evidence="7 10">Belongs to the HD-ZIP homeobox family. Class I subfamily.</text>
</comment>
<keyword evidence="11" id="KW-0175">Coiled coil</keyword>
<dbReference type="Pfam" id="PF00046">
    <property type="entry name" value="Homeodomain"/>
    <property type="match status" value="1"/>
</dbReference>
<dbReference type="InterPro" id="IPR001356">
    <property type="entry name" value="HD"/>
</dbReference>
<dbReference type="SMART" id="SM00389">
    <property type="entry name" value="HOX"/>
    <property type="match status" value="1"/>
</dbReference>
<dbReference type="AlphaFoldDB" id="A0A7J7DRK1"/>
<dbReference type="SUPFAM" id="SSF46689">
    <property type="entry name" value="Homeodomain-like"/>
    <property type="match status" value="1"/>
</dbReference>
<evidence type="ECO:0000256" key="4">
    <source>
        <dbReference type="ARBA" id="ARBA00023155"/>
    </source>
</evidence>
<dbReference type="PANTHER" id="PTHR24326">
    <property type="entry name" value="HOMEOBOX-LEUCINE ZIPPER PROTEIN"/>
    <property type="match status" value="1"/>
</dbReference>
<dbReference type="EMBL" id="JAAARO010000004">
    <property type="protein sequence ID" value="KAF5749008.1"/>
    <property type="molecule type" value="Genomic_DNA"/>
</dbReference>
<evidence type="ECO:0000256" key="2">
    <source>
        <dbReference type="ARBA" id="ARBA00023015"/>
    </source>
</evidence>
<dbReference type="PANTHER" id="PTHR24326:SF538">
    <property type="entry name" value="HOMEOBOX-LEUCINE ZIPPER PROTEIN HAT7"/>
    <property type="match status" value="1"/>
</dbReference>
<gene>
    <name evidence="14" type="ORF">HS088_TW04G00969</name>
</gene>
<keyword evidence="2 10" id="KW-0805">Transcription regulation</keyword>
<feature type="compositionally biased region" description="Low complexity" evidence="12">
    <location>
        <begin position="193"/>
        <end position="203"/>
    </location>
</feature>
<name>A0A7J7DRK1_TRIWF</name>
<evidence type="ECO:0000256" key="1">
    <source>
        <dbReference type="ARBA" id="ARBA00004123"/>
    </source>
</evidence>
<dbReference type="GO" id="GO:0000981">
    <property type="term" value="F:DNA-binding transcription factor activity, RNA polymerase II-specific"/>
    <property type="evidence" value="ECO:0007669"/>
    <property type="project" value="UniProtKB-UniRule"/>
</dbReference>
<comment type="caution">
    <text evidence="14">The sequence shown here is derived from an EMBL/GenBank/DDBJ whole genome shotgun (WGS) entry which is preliminary data.</text>
</comment>
<dbReference type="GO" id="GO:0043565">
    <property type="term" value="F:sequence-specific DNA binding"/>
    <property type="evidence" value="ECO:0007669"/>
    <property type="project" value="InterPro"/>
</dbReference>
<dbReference type="InterPro" id="IPR000047">
    <property type="entry name" value="HTH_motif"/>
</dbReference>
<feature type="DNA-binding region" description="Homeobox" evidence="8">
    <location>
        <begin position="85"/>
        <end position="140"/>
    </location>
</feature>
<dbReference type="PRINTS" id="PR00031">
    <property type="entry name" value="HTHREPRESSR"/>
</dbReference>
<reference evidence="14 15" key="1">
    <citation type="journal article" date="2020" name="Nat. Commun.">
        <title>Genome of Tripterygium wilfordii and identification of cytochrome P450 involved in triptolide biosynthesis.</title>
        <authorList>
            <person name="Tu L."/>
            <person name="Su P."/>
            <person name="Zhang Z."/>
            <person name="Gao L."/>
            <person name="Wang J."/>
            <person name="Hu T."/>
            <person name="Zhou J."/>
            <person name="Zhang Y."/>
            <person name="Zhao Y."/>
            <person name="Liu Y."/>
            <person name="Song Y."/>
            <person name="Tong Y."/>
            <person name="Lu Y."/>
            <person name="Yang J."/>
            <person name="Xu C."/>
            <person name="Jia M."/>
            <person name="Peters R.J."/>
            <person name="Huang L."/>
            <person name="Gao W."/>
        </authorList>
    </citation>
    <scope>NUCLEOTIDE SEQUENCE [LARGE SCALE GENOMIC DNA]</scope>
    <source>
        <strain evidence="15">cv. XIE 37</strain>
        <tissue evidence="14">Leaf</tissue>
    </source>
</reference>
<feature type="region of interest" description="Disordered" evidence="12">
    <location>
        <begin position="190"/>
        <end position="212"/>
    </location>
</feature>
<evidence type="ECO:0000313" key="14">
    <source>
        <dbReference type="EMBL" id="KAF5749008.1"/>
    </source>
</evidence>
<keyword evidence="4 8" id="KW-0371">Homeobox</keyword>
<dbReference type="InterPro" id="IPR045224">
    <property type="entry name" value="HDZip_class_I_plant"/>
</dbReference>
<evidence type="ECO:0000256" key="10">
    <source>
        <dbReference type="RuleBase" id="RU369038"/>
    </source>
</evidence>
<feature type="domain" description="Homeobox" evidence="13">
    <location>
        <begin position="83"/>
        <end position="139"/>
    </location>
</feature>
<feature type="coiled-coil region" evidence="11">
    <location>
        <begin position="138"/>
        <end position="179"/>
    </location>
</feature>
<dbReference type="FunCoup" id="A0A7J7DRK1">
    <property type="interactions" value="10"/>
</dbReference>
<organism evidence="14 15">
    <name type="scientific">Tripterygium wilfordii</name>
    <name type="common">Thunder God vine</name>
    <dbReference type="NCBI Taxonomy" id="458696"/>
    <lineage>
        <taxon>Eukaryota</taxon>
        <taxon>Viridiplantae</taxon>
        <taxon>Streptophyta</taxon>
        <taxon>Embryophyta</taxon>
        <taxon>Tracheophyta</taxon>
        <taxon>Spermatophyta</taxon>
        <taxon>Magnoliopsida</taxon>
        <taxon>eudicotyledons</taxon>
        <taxon>Gunneridae</taxon>
        <taxon>Pentapetalae</taxon>
        <taxon>rosids</taxon>
        <taxon>fabids</taxon>
        <taxon>Celastrales</taxon>
        <taxon>Celastraceae</taxon>
        <taxon>Tripterygium</taxon>
    </lineage>
</organism>
<proteinExistence type="inferred from homology"/>
<evidence type="ECO:0000256" key="11">
    <source>
        <dbReference type="SAM" id="Coils"/>
    </source>
</evidence>
<dbReference type="GO" id="GO:0005634">
    <property type="term" value="C:nucleus"/>
    <property type="evidence" value="ECO:0007669"/>
    <property type="project" value="UniProtKB-SubCell"/>
</dbReference>
<evidence type="ECO:0000256" key="12">
    <source>
        <dbReference type="SAM" id="MobiDB-lite"/>
    </source>
</evidence>
<evidence type="ECO:0000313" key="15">
    <source>
        <dbReference type="Proteomes" id="UP000593562"/>
    </source>
</evidence>
<dbReference type="FunFam" id="1.10.10.60:FF:000200">
    <property type="entry name" value="Homeobox-leucine zipper protein ATHB-13"/>
    <property type="match status" value="1"/>
</dbReference>
<dbReference type="Pfam" id="PF02183">
    <property type="entry name" value="HALZ"/>
    <property type="match status" value="1"/>
</dbReference>
<evidence type="ECO:0000256" key="5">
    <source>
        <dbReference type="ARBA" id="ARBA00023163"/>
    </source>
</evidence>
<keyword evidence="6 8" id="KW-0539">Nucleus</keyword>
<dbReference type="InParanoid" id="A0A7J7DRK1"/>
<protein>
    <recommendedName>
        <fullName evidence="10">Homeobox-leucine zipper protein</fullName>
    </recommendedName>
    <alternativeName>
        <fullName evidence="10">HD-ZIP protein</fullName>
    </alternativeName>
    <alternativeName>
        <fullName evidence="10">Homeodomain transcription factor</fullName>
    </alternativeName>
</protein>